<reference evidence="2 3" key="1">
    <citation type="submission" date="2024-01" db="EMBL/GenBank/DDBJ databases">
        <title>The genomes of 5 underutilized Papilionoideae crops provide insights into root nodulation and disease resistanc.</title>
        <authorList>
            <person name="Yuan L."/>
        </authorList>
    </citation>
    <scope>NUCLEOTIDE SEQUENCE [LARGE SCALE GENOMIC DNA]</scope>
    <source>
        <strain evidence="2">ZHUSHIDOU_FW_LH</strain>
        <tissue evidence="2">Leaf</tissue>
    </source>
</reference>
<name>A0AAN9IEB1_CROPI</name>
<feature type="compositionally biased region" description="Polar residues" evidence="1">
    <location>
        <begin position="481"/>
        <end position="520"/>
    </location>
</feature>
<comment type="caution">
    <text evidence="2">The sequence shown here is derived from an EMBL/GenBank/DDBJ whole genome shotgun (WGS) entry which is preliminary data.</text>
</comment>
<dbReference type="AlphaFoldDB" id="A0AAN9IEB1"/>
<feature type="region of interest" description="Disordered" evidence="1">
    <location>
        <begin position="481"/>
        <end position="521"/>
    </location>
</feature>
<organism evidence="2 3">
    <name type="scientific">Crotalaria pallida</name>
    <name type="common">Smooth rattlebox</name>
    <name type="synonym">Crotalaria striata</name>
    <dbReference type="NCBI Taxonomy" id="3830"/>
    <lineage>
        <taxon>Eukaryota</taxon>
        <taxon>Viridiplantae</taxon>
        <taxon>Streptophyta</taxon>
        <taxon>Embryophyta</taxon>
        <taxon>Tracheophyta</taxon>
        <taxon>Spermatophyta</taxon>
        <taxon>Magnoliopsida</taxon>
        <taxon>eudicotyledons</taxon>
        <taxon>Gunneridae</taxon>
        <taxon>Pentapetalae</taxon>
        <taxon>rosids</taxon>
        <taxon>fabids</taxon>
        <taxon>Fabales</taxon>
        <taxon>Fabaceae</taxon>
        <taxon>Papilionoideae</taxon>
        <taxon>50 kb inversion clade</taxon>
        <taxon>genistoids sensu lato</taxon>
        <taxon>core genistoids</taxon>
        <taxon>Crotalarieae</taxon>
        <taxon>Crotalaria</taxon>
    </lineage>
</organism>
<evidence type="ECO:0000256" key="1">
    <source>
        <dbReference type="SAM" id="MobiDB-lite"/>
    </source>
</evidence>
<dbReference type="Proteomes" id="UP001372338">
    <property type="component" value="Unassembled WGS sequence"/>
</dbReference>
<evidence type="ECO:0000313" key="3">
    <source>
        <dbReference type="Proteomes" id="UP001372338"/>
    </source>
</evidence>
<proteinExistence type="predicted"/>
<sequence length="606" mass="66931">MDNTNELDNMDFEDDEMNIFDLLAIPSPSDSSLFSLYDDNVQEETSSTRMENNQFQTTESITYENSAVPLPVFNNPNPQLWLPNSSAPLPNEALANHLSSSTVQGATSLTRMENYHFQTTESITYENSAVPPPVLNNPNPQPWLPNPSSAPLPNEALPNHLSSSMVQGVTSSTRMTNNQFQTSESITYENSVVPPSVLNNPNPQPCLPNCSVPLPYESLPNHLSSFMVQGTTSSTRMDNNLFQTTESITYENSVVPPPVLNNLNPQPWLPNSSAPLPNEALPDHLSLSTVGLISEEEEEAAAYQYQNENLQRLHDLSNQLFGETNNIQDSYTTLLQQQPVKARPWNYNEMGIPKIQLTTNQISGLSHIQNDQINTSASTWNTRIANLQPTKAWHINEKGILTVQETTNQISGLSPIQNDQIISSRRTWNISDTLNANHCPPSEFGAKSHNLFTGEPFAPPRYSDTMNPIHSLPSQFGATSYNSFTSRPSPASRYSDTLYPNHSPPSQIGATSFSSFTSGPSAPPRLSQVVNGIQIEQVAACLENRITLQSDRPTILEPSSSRHLNVPEVGGYARTSDRIFLEREEAFSRGCFLGMDSGMDDVGSSR</sequence>
<gene>
    <name evidence="2" type="ORF">RIF29_16278</name>
</gene>
<dbReference type="EMBL" id="JAYWIO010000003">
    <property type="protein sequence ID" value="KAK7275169.1"/>
    <property type="molecule type" value="Genomic_DNA"/>
</dbReference>
<protein>
    <submittedName>
        <fullName evidence="2">Uncharacterized protein</fullName>
    </submittedName>
</protein>
<accession>A0AAN9IEB1</accession>
<keyword evidence="3" id="KW-1185">Reference proteome</keyword>
<evidence type="ECO:0000313" key="2">
    <source>
        <dbReference type="EMBL" id="KAK7275169.1"/>
    </source>
</evidence>